<dbReference type="STRING" id="573061.Clocel_4186"/>
<sequence>MRNKPDDRRDNVDKIQYNIGKTIQNCELADEMIAKTDDQKTRQDLIDKNKRREDALSGMRKEIRDEAIAKENGYK</sequence>
<proteinExistence type="inferred from homology"/>
<dbReference type="KEGG" id="ccb:Clocel_4186"/>
<evidence type="ECO:0000313" key="2">
    <source>
        <dbReference type="EMBL" id="ADL53847.1"/>
    </source>
</evidence>
<evidence type="ECO:0000313" key="3">
    <source>
        <dbReference type="Proteomes" id="UP000002730"/>
    </source>
</evidence>
<organism evidence="2 3">
    <name type="scientific">Clostridium cellulovorans (strain ATCC 35296 / DSM 3052 / OCM 3 / 743B)</name>
    <dbReference type="NCBI Taxonomy" id="573061"/>
    <lineage>
        <taxon>Bacteria</taxon>
        <taxon>Bacillati</taxon>
        <taxon>Bacillota</taxon>
        <taxon>Clostridia</taxon>
        <taxon>Eubacteriales</taxon>
        <taxon>Clostridiaceae</taxon>
        <taxon>Clostridium</taxon>
    </lineage>
</organism>
<dbReference type="HOGENOM" id="CLU_178266_1_1_9"/>
<dbReference type="OrthoDB" id="1799076at2"/>
<name>D9SMJ1_CLOC7</name>
<gene>
    <name evidence="1" type="primary">tlp</name>
    <name evidence="2" type="ordered locus">Clocel_4186</name>
</gene>
<dbReference type="AlphaFoldDB" id="D9SMJ1"/>
<evidence type="ECO:0000256" key="1">
    <source>
        <dbReference type="HAMAP-Rule" id="MF_01506"/>
    </source>
</evidence>
<protein>
    <recommendedName>
        <fullName evidence="1">Protein Tlp homolog</fullName>
    </recommendedName>
</protein>
<accession>D9SMJ1</accession>
<dbReference type="EMBL" id="CP002160">
    <property type="protein sequence ID" value="ADL53847.1"/>
    <property type="molecule type" value="Genomic_DNA"/>
</dbReference>
<dbReference type="eggNOG" id="ENOG5032ZH6">
    <property type="taxonomic scope" value="Bacteria"/>
</dbReference>
<comment type="similarity">
    <text evidence="1">Belongs to the Tlp family.</text>
</comment>
<dbReference type="Pfam" id="PF19824">
    <property type="entry name" value="Tlp"/>
    <property type="match status" value="1"/>
</dbReference>
<dbReference type="RefSeq" id="WP_010074202.1">
    <property type="nucleotide sequence ID" value="NC_014393.1"/>
</dbReference>
<dbReference type="NCBIfam" id="TIGR03090">
    <property type="entry name" value="SASP_tlp"/>
    <property type="match status" value="1"/>
</dbReference>
<dbReference type="InterPro" id="IPR017524">
    <property type="entry name" value="SASP_thioredoxin-like"/>
</dbReference>
<dbReference type="Proteomes" id="UP000002730">
    <property type="component" value="Chromosome"/>
</dbReference>
<keyword evidence="3" id="KW-1185">Reference proteome</keyword>
<reference evidence="2 3" key="1">
    <citation type="submission" date="2010-08" db="EMBL/GenBank/DDBJ databases">
        <title>Complete sequence of Clostridium cellulovorans 743B.</title>
        <authorList>
            <consortium name="US DOE Joint Genome Institute"/>
            <person name="Lucas S."/>
            <person name="Copeland A."/>
            <person name="Lapidus A."/>
            <person name="Cheng J.-F."/>
            <person name="Bruce D."/>
            <person name="Goodwin L."/>
            <person name="Pitluck S."/>
            <person name="Chertkov O."/>
            <person name="Detter J.C."/>
            <person name="Han C."/>
            <person name="Tapia R."/>
            <person name="Land M."/>
            <person name="Hauser L."/>
            <person name="Chang Y.-J."/>
            <person name="Jeffries C."/>
            <person name="Kyrpides N."/>
            <person name="Ivanova N."/>
            <person name="Mikhailova N."/>
            <person name="Hemme C.L."/>
            <person name="Woyke T."/>
        </authorList>
    </citation>
    <scope>NUCLEOTIDE SEQUENCE [LARGE SCALE GENOMIC DNA]</scope>
    <source>
        <strain evidence="3">ATCC 35296 / DSM 3052 / OCM 3 / 743B</strain>
    </source>
</reference>
<dbReference type="HAMAP" id="MF_01506">
    <property type="entry name" value="Tlp"/>
    <property type="match status" value="1"/>
</dbReference>